<feature type="compositionally biased region" description="Basic and acidic residues" evidence="1">
    <location>
        <begin position="97"/>
        <end position="120"/>
    </location>
</feature>
<dbReference type="EMBL" id="JBBPBM010000051">
    <property type="protein sequence ID" value="KAK8519423.1"/>
    <property type="molecule type" value="Genomic_DNA"/>
</dbReference>
<comment type="caution">
    <text evidence="2">The sequence shown here is derived from an EMBL/GenBank/DDBJ whole genome shotgun (WGS) entry which is preliminary data.</text>
</comment>
<gene>
    <name evidence="2" type="ORF">V6N12_025462</name>
</gene>
<dbReference type="Proteomes" id="UP001472677">
    <property type="component" value="Unassembled WGS sequence"/>
</dbReference>
<evidence type="ECO:0000256" key="1">
    <source>
        <dbReference type="SAM" id="MobiDB-lite"/>
    </source>
</evidence>
<sequence length="314" mass="34704">MGENMENEKESEDNSNTHMEGFEGDCQIGKQLNVKNQLEQEQAGMKNSFRDTLIEDQEAEQVYEQKSDTTIGQMLDPGNVHGPDVQKSGTKSPVETIVEKPDDSSMGRVQRRLEQDTVEKSRGNGEVRMELDENAGLVGDEGVHNMVTVLGREVASADGIVVSETSLNKEKHVVMRVGDELNVQTHTPRLGRVLPALIRGNIHKPLTIMSELDSTKESASTSNNNLQRHNASVQWQENVVFDHPNGDRTQTGLGSCDHTRKIVALASLVVLDSTVQGWLGMAVWLQQNLRLRMPAERIPSGYTSRPGAARNRDG</sequence>
<evidence type="ECO:0000313" key="2">
    <source>
        <dbReference type="EMBL" id="KAK8519423.1"/>
    </source>
</evidence>
<name>A0ABR2CIJ5_9ROSI</name>
<keyword evidence="3" id="KW-1185">Reference proteome</keyword>
<feature type="region of interest" description="Disordered" evidence="1">
    <location>
        <begin position="72"/>
        <end position="120"/>
    </location>
</feature>
<organism evidence="2 3">
    <name type="scientific">Hibiscus sabdariffa</name>
    <name type="common">roselle</name>
    <dbReference type="NCBI Taxonomy" id="183260"/>
    <lineage>
        <taxon>Eukaryota</taxon>
        <taxon>Viridiplantae</taxon>
        <taxon>Streptophyta</taxon>
        <taxon>Embryophyta</taxon>
        <taxon>Tracheophyta</taxon>
        <taxon>Spermatophyta</taxon>
        <taxon>Magnoliopsida</taxon>
        <taxon>eudicotyledons</taxon>
        <taxon>Gunneridae</taxon>
        <taxon>Pentapetalae</taxon>
        <taxon>rosids</taxon>
        <taxon>malvids</taxon>
        <taxon>Malvales</taxon>
        <taxon>Malvaceae</taxon>
        <taxon>Malvoideae</taxon>
        <taxon>Hibiscus</taxon>
    </lineage>
</organism>
<feature type="region of interest" description="Disordered" evidence="1">
    <location>
        <begin position="1"/>
        <end position="28"/>
    </location>
</feature>
<proteinExistence type="predicted"/>
<evidence type="ECO:0000313" key="3">
    <source>
        <dbReference type="Proteomes" id="UP001472677"/>
    </source>
</evidence>
<reference evidence="2 3" key="1">
    <citation type="journal article" date="2024" name="G3 (Bethesda)">
        <title>Genome assembly of Hibiscus sabdariffa L. provides insights into metabolisms of medicinal natural products.</title>
        <authorList>
            <person name="Kim T."/>
        </authorList>
    </citation>
    <scope>NUCLEOTIDE SEQUENCE [LARGE SCALE GENOMIC DNA]</scope>
    <source>
        <strain evidence="2">TK-2024</strain>
        <tissue evidence="2">Old leaves</tissue>
    </source>
</reference>
<protein>
    <submittedName>
        <fullName evidence="2">Uncharacterized protein</fullName>
    </submittedName>
</protein>
<accession>A0ABR2CIJ5</accession>